<keyword evidence="2" id="KW-1185">Reference proteome</keyword>
<evidence type="ECO:0000313" key="1">
    <source>
        <dbReference type="EMBL" id="SDQ02579.1"/>
    </source>
</evidence>
<proteinExistence type="predicted"/>
<dbReference type="RefSeq" id="WP_089974355.1">
    <property type="nucleotide sequence ID" value="NZ_CP084918.1"/>
</dbReference>
<organism evidence="1 2">
    <name type="scientific">Carnobacterium viridans</name>
    <dbReference type="NCBI Taxonomy" id="174587"/>
    <lineage>
        <taxon>Bacteria</taxon>
        <taxon>Bacillati</taxon>
        <taxon>Bacillota</taxon>
        <taxon>Bacilli</taxon>
        <taxon>Lactobacillales</taxon>
        <taxon>Carnobacteriaceae</taxon>
        <taxon>Carnobacterium</taxon>
    </lineage>
</organism>
<dbReference type="EMBL" id="FNJW01000003">
    <property type="protein sequence ID" value="SDQ02579.1"/>
    <property type="molecule type" value="Genomic_DNA"/>
</dbReference>
<gene>
    <name evidence="1" type="ORF">SAMN04487752_0091</name>
</gene>
<name>A0A1H0XIH3_9LACT</name>
<dbReference type="AlphaFoldDB" id="A0A1H0XIH3"/>
<protein>
    <submittedName>
        <fullName evidence="1">Uncharacterized protein</fullName>
    </submittedName>
</protein>
<reference evidence="2" key="1">
    <citation type="submission" date="2016-10" db="EMBL/GenBank/DDBJ databases">
        <authorList>
            <person name="Varghese N."/>
            <person name="Submissions S."/>
        </authorList>
    </citation>
    <scope>NUCLEOTIDE SEQUENCE [LARGE SCALE GENOMIC DNA]</scope>
    <source>
        <strain evidence="2">MPL-11</strain>
    </source>
</reference>
<accession>A0A1H0XIH3</accession>
<sequence length="177" mass="20405">MNQEIQYFIFKETSQGKYSFTSKLISPNKFVDHLNSKYLPGIINRSTKEVGDYHAIIGYTDTYLHNYFIISEYLESSILEIRTLDTQTNNSNVFKFDLSSFCILCNRVATAQGGHLDFLYLHPNPLKKIQKYAHLDYAGISIVPPHTSDIQATELAREFYDDIIPLFENLVANHKVQ</sequence>
<evidence type="ECO:0000313" key="2">
    <source>
        <dbReference type="Proteomes" id="UP000199481"/>
    </source>
</evidence>
<dbReference type="Proteomes" id="UP000199481">
    <property type="component" value="Unassembled WGS sequence"/>
</dbReference>